<gene>
    <name evidence="2" type="ORF">FHP25_04635</name>
</gene>
<protein>
    <recommendedName>
        <fullName evidence="4">DUF5666 domain-containing protein</fullName>
    </recommendedName>
</protein>
<evidence type="ECO:0000313" key="2">
    <source>
        <dbReference type="EMBL" id="TXL80324.1"/>
    </source>
</evidence>
<keyword evidence="1" id="KW-0732">Signal</keyword>
<comment type="caution">
    <text evidence="2">The sequence shown here is derived from an EMBL/GenBank/DDBJ whole genome shotgun (WGS) entry which is preliminary data.</text>
</comment>
<evidence type="ECO:0000256" key="1">
    <source>
        <dbReference type="SAM" id="SignalP"/>
    </source>
</evidence>
<dbReference type="Proteomes" id="UP000321638">
    <property type="component" value="Unassembled WGS sequence"/>
</dbReference>
<reference evidence="2 3" key="1">
    <citation type="submission" date="2019-06" db="EMBL/GenBank/DDBJ databases">
        <title>New taxonomy in bacterial strain CC-CFT640, isolated from vineyard.</title>
        <authorList>
            <person name="Lin S.-Y."/>
            <person name="Tsai C.-F."/>
            <person name="Young C.-C."/>
        </authorList>
    </citation>
    <scope>NUCLEOTIDE SEQUENCE [LARGE SCALE GENOMIC DNA]</scope>
    <source>
        <strain evidence="2 3">CC-CFT640</strain>
    </source>
</reference>
<feature type="signal peptide" evidence="1">
    <location>
        <begin position="1"/>
        <end position="19"/>
    </location>
</feature>
<feature type="chain" id="PRO_5022991406" description="DUF5666 domain-containing protein" evidence="1">
    <location>
        <begin position="20"/>
        <end position="123"/>
    </location>
</feature>
<dbReference type="RefSeq" id="WP_147845739.1">
    <property type="nucleotide sequence ID" value="NZ_VDUZ01000004.1"/>
</dbReference>
<name>A0A5C8PSR7_9HYPH</name>
<dbReference type="OrthoDB" id="7933680at2"/>
<evidence type="ECO:0008006" key="4">
    <source>
        <dbReference type="Google" id="ProtNLM"/>
    </source>
</evidence>
<accession>A0A5C8PSR7</accession>
<proteinExistence type="predicted"/>
<evidence type="ECO:0000313" key="3">
    <source>
        <dbReference type="Proteomes" id="UP000321638"/>
    </source>
</evidence>
<dbReference type="AlphaFoldDB" id="A0A5C8PSR7"/>
<sequence>MKLALLLAAALLWSGSALAQHKHGDAKGPNGGPMQDIAGVHAELVATGTSVTVNIFDEATKPISTKGFSGSALIVAGADRETVMLAPSGENTLKGEARKAIAAGAAVTVVVKTAAGKSGQARF</sequence>
<dbReference type="EMBL" id="VDUZ01000004">
    <property type="protein sequence ID" value="TXL80324.1"/>
    <property type="molecule type" value="Genomic_DNA"/>
</dbReference>
<keyword evidence="3" id="KW-1185">Reference proteome</keyword>
<organism evidence="2 3">
    <name type="scientific">Vineibacter terrae</name>
    <dbReference type="NCBI Taxonomy" id="2586908"/>
    <lineage>
        <taxon>Bacteria</taxon>
        <taxon>Pseudomonadati</taxon>
        <taxon>Pseudomonadota</taxon>
        <taxon>Alphaproteobacteria</taxon>
        <taxon>Hyphomicrobiales</taxon>
        <taxon>Vineibacter</taxon>
    </lineage>
</organism>